<dbReference type="EMBL" id="JAVHJO010000004">
    <property type="protein sequence ID" value="KAK6540617.1"/>
    <property type="molecule type" value="Genomic_DNA"/>
</dbReference>
<dbReference type="AlphaFoldDB" id="A0AAV9XEV2"/>
<proteinExistence type="predicted"/>
<reference evidence="1 2" key="1">
    <citation type="submission" date="2019-10" db="EMBL/GenBank/DDBJ databases">
        <authorList>
            <person name="Palmer J.M."/>
        </authorList>
    </citation>
    <scope>NUCLEOTIDE SEQUENCE [LARGE SCALE GENOMIC DNA]</scope>
    <source>
        <strain evidence="1 2">TWF694</strain>
    </source>
</reference>
<gene>
    <name evidence="1" type="ORF">TWF694_008012</name>
</gene>
<name>A0AAV9XEV2_9PEZI</name>
<comment type="caution">
    <text evidence="1">The sequence shown here is derived from an EMBL/GenBank/DDBJ whole genome shotgun (WGS) entry which is preliminary data.</text>
</comment>
<organism evidence="1 2">
    <name type="scientific">Orbilia ellipsospora</name>
    <dbReference type="NCBI Taxonomy" id="2528407"/>
    <lineage>
        <taxon>Eukaryota</taxon>
        <taxon>Fungi</taxon>
        <taxon>Dikarya</taxon>
        <taxon>Ascomycota</taxon>
        <taxon>Pezizomycotina</taxon>
        <taxon>Orbiliomycetes</taxon>
        <taxon>Orbiliales</taxon>
        <taxon>Orbiliaceae</taxon>
        <taxon>Orbilia</taxon>
    </lineage>
</organism>
<dbReference type="Proteomes" id="UP001365542">
    <property type="component" value="Unassembled WGS sequence"/>
</dbReference>
<accession>A0AAV9XEV2</accession>
<evidence type="ECO:0000313" key="1">
    <source>
        <dbReference type="EMBL" id="KAK6540617.1"/>
    </source>
</evidence>
<evidence type="ECO:0000313" key="2">
    <source>
        <dbReference type="Proteomes" id="UP001365542"/>
    </source>
</evidence>
<protein>
    <submittedName>
        <fullName evidence="1">Uncharacterized protein</fullName>
    </submittedName>
</protein>
<sequence>MPAQTPITLPRVCLRRNPDLAIRCHNHIFKVHEDQVLAKSILLRDLECHGAKNGVSFVETKVTDPQILS</sequence>
<keyword evidence="2" id="KW-1185">Reference proteome</keyword>